<gene>
    <name evidence="2" type="ORF">F4553_005271</name>
</gene>
<accession>A0A841BYL3</accession>
<reference evidence="2 3" key="1">
    <citation type="submission" date="2020-08" db="EMBL/GenBank/DDBJ databases">
        <title>Sequencing the genomes of 1000 actinobacteria strains.</title>
        <authorList>
            <person name="Klenk H.-P."/>
        </authorList>
    </citation>
    <scope>NUCLEOTIDE SEQUENCE [LARGE SCALE GENOMIC DNA]</scope>
    <source>
        <strain evidence="2 3">DSM 45362</strain>
    </source>
</reference>
<comment type="caution">
    <text evidence="2">The sequence shown here is derived from an EMBL/GenBank/DDBJ whole genome shotgun (WGS) entry which is preliminary data.</text>
</comment>
<name>A0A841BYL3_9ACTN</name>
<keyword evidence="1" id="KW-0472">Membrane</keyword>
<keyword evidence="3" id="KW-1185">Reference proteome</keyword>
<dbReference type="EMBL" id="JACHMN010000002">
    <property type="protein sequence ID" value="MBB5871892.1"/>
    <property type="molecule type" value="Genomic_DNA"/>
</dbReference>
<dbReference type="AlphaFoldDB" id="A0A841BYL3"/>
<evidence type="ECO:0000313" key="2">
    <source>
        <dbReference type="EMBL" id="MBB5871892.1"/>
    </source>
</evidence>
<sequence>MDIDSNPPRLPLRWLTILAVSAALGWALGVMVSPAVGFGTAIALAGLLHKISG</sequence>
<evidence type="ECO:0000256" key="1">
    <source>
        <dbReference type="SAM" id="Phobius"/>
    </source>
</evidence>
<organism evidence="2 3">
    <name type="scientific">Allocatelliglobosispora scoriae</name>
    <dbReference type="NCBI Taxonomy" id="643052"/>
    <lineage>
        <taxon>Bacteria</taxon>
        <taxon>Bacillati</taxon>
        <taxon>Actinomycetota</taxon>
        <taxon>Actinomycetes</taxon>
        <taxon>Micromonosporales</taxon>
        <taxon>Micromonosporaceae</taxon>
        <taxon>Allocatelliglobosispora</taxon>
    </lineage>
</organism>
<protein>
    <submittedName>
        <fullName evidence="2">Uncharacterized protein</fullName>
    </submittedName>
</protein>
<keyword evidence="1" id="KW-0812">Transmembrane</keyword>
<proteinExistence type="predicted"/>
<evidence type="ECO:0000313" key="3">
    <source>
        <dbReference type="Proteomes" id="UP000587527"/>
    </source>
</evidence>
<keyword evidence="1" id="KW-1133">Transmembrane helix</keyword>
<feature type="transmembrane region" description="Helical" evidence="1">
    <location>
        <begin position="15"/>
        <end position="48"/>
    </location>
</feature>
<dbReference type="Proteomes" id="UP000587527">
    <property type="component" value="Unassembled WGS sequence"/>
</dbReference>
<dbReference type="RefSeq" id="WP_184840251.1">
    <property type="nucleotide sequence ID" value="NZ_JACHMN010000002.1"/>
</dbReference>